<proteinExistence type="predicted"/>
<organism evidence="1 2">
    <name type="scientific">Microbispora amethystogenes</name>
    <dbReference type="NCBI Taxonomy" id="1427754"/>
    <lineage>
        <taxon>Bacteria</taxon>
        <taxon>Bacillati</taxon>
        <taxon>Actinomycetota</taxon>
        <taxon>Actinomycetes</taxon>
        <taxon>Streptosporangiales</taxon>
        <taxon>Streptosporangiaceae</taxon>
        <taxon>Microbispora</taxon>
    </lineage>
</organism>
<dbReference type="RefSeq" id="WP_204283784.1">
    <property type="nucleotide sequence ID" value="NZ_BAABEJ010000001.1"/>
</dbReference>
<reference evidence="1 2" key="1">
    <citation type="submission" date="2021-01" db="EMBL/GenBank/DDBJ databases">
        <title>Whole genome shotgun sequence of Microbispora amethystogenes NBRC 101907.</title>
        <authorList>
            <person name="Komaki H."/>
            <person name="Tamura T."/>
        </authorList>
    </citation>
    <scope>NUCLEOTIDE SEQUENCE [LARGE SCALE GENOMIC DNA]</scope>
    <source>
        <strain evidence="1 2">NBRC 101907</strain>
    </source>
</reference>
<gene>
    <name evidence="1" type="ORF">Mam01_05010</name>
</gene>
<dbReference type="InterPro" id="IPR017853">
    <property type="entry name" value="GH"/>
</dbReference>
<sequence>MRKAINYDVGIRTTADRPSRPRFDAGQVREEMRVIRHDLGCAAVRIFGEDLGRLTVAAEHALAEGLEVWFSPDAHNARPGEWLPYLARCARAAERLRAGSDRVVFVTGRELTFFMRGLVLGRDAFARMRTFTSVPRLVANLALKGSFNRRLNGFLARAAPVVRAEFGGRVTYAAGPWEEVDWSPFDVVAVDHYRDAGNAAVYRERIRAYQAHGRPFAVTEFGCCTYRGAAARGATAWNVVDRAAEPARLREPLVRDEHEQAAEITGLLDVFAEEGVDTAFLFTFASYSYPHRPDPAHDLDLAAYGVVRCLPDGSREPKEAFHAYAAWPGRVGGALSR</sequence>
<evidence type="ECO:0008006" key="3">
    <source>
        <dbReference type="Google" id="ProtNLM"/>
    </source>
</evidence>
<evidence type="ECO:0000313" key="2">
    <source>
        <dbReference type="Proteomes" id="UP000651728"/>
    </source>
</evidence>
<dbReference type="Gene3D" id="3.20.20.80">
    <property type="entry name" value="Glycosidases"/>
    <property type="match status" value="1"/>
</dbReference>
<dbReference type="EMBL" id="BOOB01000003">
    <property type="protein sequence ID" value="GIH30337.1"/>
    <property type="molecule type" value="Genomic_DNA"/>
</dbReference>
<evidence type="ECO:0000313" key="1">
    <source>
        <dbReference type="EMBL" id="GIH30337.1"/>
    </source>
</evidence>
<dbReference type="Proteomes" id="UP000651728">
    <property type="component" value="Unassembled WGS sequence"/>
</dbReference>
<protein>
    <recommendedName>
        <fullName evidence="3">Abortive infection protein</fullName>
    </recommendedName>
</protein>
<name>A0ABQ4F6A2_9ACTN</name>
<comment type="caution">
    <text evidence="1">The sequence shown here is derived from an EMBL/GenBank/DDBJ whole genome shotgun (WGS) entry which is preliminary data.</text>
</comment>
<dbReference type="SUPFAM" id="SSF51445">
    <property type="entry name" value="(Trans)glycosidases"/>
    <property type="match status" value="1"/>
</dbReference>
<keyword evidence="2" id="KW-1185">Reference proteome</keyword>
<accession>A0ABQ4F6A2</accession>